<keyword evidence="1" id="KW-0147">Chitin-binding</keyword>
<dbReference type="PANTHER" id="PTHR34997:SF2">
    <property type="entry name" value="LYSM DOMAIN-CONTAINING PROTEIN-RELATED"/>
    <property type="match status" value="1"/>
</dbReference>
<evidence type="ECO:0000313" key="8">
    <source>
        <dbReference type="Proteomes" id="UP000008698"/>
    </source>
</evidence>
<evidence type="ECO:0000256" key="4">
    <source>
        <dbReference type="ARBA" id="ARBA00044955"/>
    </source>
</evidence>
<evidence type="ECO:0000256" key="3">
    <source>
        <dbReference type="ARBA" id="ARBA00023026"/>
    </source>
</evidence>
<proteinExistence type="inferred from homology"/>
<dbReference type="OMA" id="MWANAYV"/>
<dbReference type="InterPro" id="IPR018392">
    <property type="entry name" value="LysM"/>
</dbReference>
<name>C9SXZ1_VERA1</name>
<comment type="similarity">
    <text evidence="4">Belongs to the secreted LysM effector family.</text>
</comment>
<feature type="domain" description="LysM" evidence="6">
    <location>
        <begin position="247"/>
        <end position="293"/>
    </location>
</feature>
<feature type="domain" description="LysM" evidence="6">
    <location>
        <begin position="169"/>
        <end position="215"/>
    </location>
</feature>
<dbReference type="RefSeq" id="XP_003000046.1">
    <property type="nucleotide sequence ID" value="XM_003000000.1"/>
</dbReference>
<dbReference type="Gene3D" id="3.10.350.10">
    <property type="entry name" value="LysM domain"/>
    <property type="match status" value="5"/>
</dbReference>
<dbReference type="SMART" id="SM00257">
    <property type="entry name" value="LysM"/>
    <property type="match status" value="5"/>
</dbReference>
<evidence type="ECO:0000313" key="7">
    <source>
        <dbReference type="EMBL" id="EEY23656.1"/>
    </source>
</evidence>
<dbReference type="OrthoDB" id="2281372at2759"/>
<dbReference type="Pfam" id="PF01476">
    <property type="entry name" value="LysM"/>
    <property type="match status" value="5"/>
</dbReference>
<reference evidence="8" key="1">
    <citation type="journal article" date="2011" name="PLoS Pathog.">
        <title>Comparative genomics yields insights into niche adaptation of plant vascular wilt pathogens.</title>
        <authorList>
            <person name="Klosterman S.J."/>
            <person name="Subbarao K.V."/>
            <person name="Kang S."/>
            <person name="Veronese P."/>
            <person name="Gold S.E."/>
            <person name="Thomma B.P.H.J."/>
            <person name="Chen Z."/>
            <person name="Henrissat B."/>
            <person name="Lee Y.-H."/>
            <person name="Park J."/>
            <person name="Garcia-Pedrajas M.D."/>
            <person name="Barbara D.J."/>
            <person name="Anchieta A."/>
            <person name="de Jonge R."/>
            <person name="Santhanam P."/>
            <person name="Maruthachalam K."/>
            <person name="Atallah Z."/>
            <person name="Amyotte S.G."/>
            <person name="Paz Z."/>
            <person name="Inderbitzin P."/>
            <person name="Hayes R.J."/>
            <person name="Heiman D.I."/>
            <person name="Young S."/>
            <person name="Zeng Q."/>
            <person name="Engels R."/>
            <person name="Galagan J."/>
            <person name="Cuomo C.A."/>
            <person name="Dobinson K.F."/>
            <person name="Ma L.-J."/>
        </authorList>
    </citation>
    <scope>NUCLEOTIDE SEQUENCE [LARGE SCALE GENOMIC DNA]</scope>
    <source>
        <strain evidence="8">VaMs.102 / ATCC MYA-4576 / FGSC 10136</strain>
    </source>
</reference>
<dbReference type="InterPro" id="IPR052210">
    <property type="entry name" value="LysM1-like"/>
</dbReference>
<dbReference type="Proteomes" id="UP000008698">
    <property type="component" value="Unassembled WGS sequence"/>
</dbReference>
<dbReference type="PROSITE" id="PS51782">
    <property type="entry name" value="LYSM"/>
    <property type="match status" value="5"/>
</dbReference>
<dbReference type="GeneID" id="9531953"/>
<dbReference type="eggNOG" id="KOG2806">
    <property type="taxonomic scope" value="Eukaryota"/>
</dbReference>
<dbReference type="InterPro" id="IPR036779">
    <property type="entry name" value="LysM_dom_sf"/>
</dbReference>
<dbReference type="KEGG" id="val:VDBG_09766"/>
<dbReference type="EMBL" id="DS985229">
    <property type="protein sequence ID" value="EEY23656.1"/>
    <property type="molecule type" value="Genomic_DNA"/>
</dbReference>
<protein>
    <submittedName>
        <fullName evidence="7">LysM domain-containing protein</fullName>
    </submittedName>
</protein>
<keyword evidence="3" id="KW-0843">Virulence</keyword>
<dbReference type="PANTHER" id="PTHR34997">
    <property type="entry name" value="AM15"/>
    <property type="match status" value="1"/>
</dbReference>
<evidence type="ECO:0000256" key="2">
    <source>
        <dbReference type="ARBA" id="ARBA00022729"/>
    </source>
</evidence>
<sequence>MAVLSWKGLLALVAGLSSVAAVSVRSRDGDKPGLPYDENTTSDCSGLATGRSYCVEAFGQPEPGITTTAAVTTTKAPTTTVVPTTTTAAGNGIETPTPVHNGIVANCNIIYLVKGGDTCAVIAQTHLIRTAEVVSWNGLNVACTNLWEDTYACVGVVGSTSTAPKPTTTFHLIVSGDRCSTASAKYGIPVANFLEWNPKAFSNCSGLKQNAYACVSVIGFTPTPTNPGNGITTPTPTQPKMVTNCDKFYFIQSGDLCSTVAMRSGISVDDFLKWNPAAGSDCAGLWAGAYACVSVIGHTPTAPGNGITTPVPTQPDIVNNCNRFHLVISGERCSTVSAQYNLPVDLFLKWNPKALSNCSGLKINSYACVNIIGYTPTTPTNPGNGVQTPSPIQDGMTKSCKTFHYVESGQTCATIQTRYKVTLANLFRWNTAIGADCRNMWANAYVCVAVL</sequence>
<dbReference type="SUPFAM" id="SSF54106">
    <property type="entry name" value="LysM domain"/>
    <property type="match status" value="4"/>
</dbReference>
<evidence type="ECO:0000256" key="5">
    <source>
        <dbReference type="SAM" id="SignalP"/>
    </source>
</evidence>
<feature type="domain" description="LysM" evidence="6">
    <location>
        <begin position="109"/>
        <end position="154"/>
    </location>
</feature>
<dbReference type="STRING" id="526221.C9SXZ1"/>
<accession>C9SXZ1</accession>
<feature type="signal peptide" evidence="5">
    <location>
        <begin position="1"/>
        <end position="21"/>
    </location>
</feature>
<dbReference type="HOGENOM" id="CLU_010591_8_1_1"/>
<dbReference type="AlphaFoldDB" id="C9SXZ1"/>
<organism evidence="8">
    <name type="scientific">Verticillium alfalfae (strain VaMs.102 / ATCC MYA-4576 / FGSC 10136)</name>
    <name type="common">Verticillium wilt of alfalfa</name>
    <name type="synonym">Verticillium albo-atrum</name>
    <dbReference type="NCBI Taxonomy" id="526221"/>
    <lineage>
        <taxon>Eukaryota</taxon>
        <taxon>Fungi</taxon>
        <taxon>Dikarya</taxon>
        <taxon>Ascomycota</taxon>
        <taxon>Pezizomycotina</taxon>
        <taxon>Sordariomycetes</taxon>
        <taxon>Hypocreomycetidae</taxon>
        <taxon>Glomerellales</taxon>
        <taxon>Plectosphaerellaceae</taxon>
        <taxon>Verticillium</taxon>
    </lineage>
</organism>
<gene>
    <name evidence="7" type="ORF">VDBG_09766</name>
</gene>
<evidence type="ECO:0000259" key="6">
    <source>
        <dbReference type="PROSITE" id="PS51782"/>
    </source>
</evidence>
<evidence type="ECO:0000256" key="1">
    <source>
        <dbReference type="ARBA" id="ARBA00022669"/>
    </source>
</evidence>
<dbReference type="CDD" id="cd00118">
    <property type="entry name" value="LysM"/>
    <property type="match status" value="3"/>
</dbReference>
<keyword evidence="8" id="KW-1185">Reference proteome</keyword>
<feature type="domain" description="LysM" evidence="6">
    <location>
        <begin position="323"/>
        <end position="369"/>
    </location>
</feature>
<feature type="chain" id="PRO_5003001179" evidence="5">
    <location>
        <begin position="22"/>
        <end position="451"/>
    </location>
</feature>
<feature type="domain" description="LysM" evidence="6">
    <location>
        <begin position="402"/>
        <end position="448"/>
    </location>
</feature>
<keyword evidence="2 5" id="KW-0732">Signal</keyword>
<dbReference type="GO" id="GO:0008061">
    <property type="term" value="F:chitin binding"/>
    <property type="evidence" value="ECO:0007669"/>
    <property type="project" value="UniProtKB-KW"/>
</dbReference>